<proteinExistence type="predicted"/>
<dbReference type="EMBL" id="JAMXQS010000001">
    <property type="protein sequence ID" value="MCO6048396.1"/>
    <property type="molecule type" value="Genomic_DNA"/>
</dbReference>
<feature type="domain" description="BLUF" evidence="1">
    <location>
        <begin position="3"/>
        <end position="98"/>
    </location>
</feature>
<dbReference type="PROSITE" id="PS50925">
    <property type="entry name" value="BLUF"/>
    <property type="match status" value="1"/>
</dbReference>
<dbReference type="Pfam" id="PF04940">
    <property type="entry name" value="BLUF"/>
    <property type="match status" value="1"/>
</dbReference>
<organism evidence="2 3">
    <name type="scientific">Mesorhizobium liriopis</name>
    <dbReference type="NCBI Taxonomy" id="2953882"/>
    <lineage>
        <taxon>Bacteria</taxon>
        <taxon>Pseudomonadati</taxon>
        <taxon>Pseudomonadota</taxon>
        <taxon>Alphaproteobacteria</taxon>
        <taxon>Hyphomicrobiales</taxon>
        <taxon>Phyllobacteriaceae</taxon>
        <taxon>Mesorhizobium</taxon>
    </lineage>
</organism>
<protein>
    <submittedName>
        <fullName evidence="2">BLUF domain-containing protein</fullName>
    </submittedName>
</protein>
<reference evidence="2 3" key="1">
    <citation type="submission" date="2022-06" db="EMBL/GenBank/DDBJ databases">
        <title>Mesorhizobium sp. strain RP14 Genome sequencing and assembly.</title>
        <authorList>
            <person name="Kim I."/>
        </authorList>
    </citation>
    <scope>NUCLEOTIDE SEQUENCE [LARGE SCALE GENOMIC DNA]</scope>
    <source>
        <strain evidence="3">RP14(2022)</strain>
    </source>
</reference>
<evidence type="ECO:0000313" key="3">
    <source>
        <dbReference type="Proteomes" id="UP001205906"/>
    </source>
</evidence>
<dbReference type="SUPFAM" id="SSF54975">
    <property type="entry name" value="Acylphosphatase/BLUF domain-like"/>
    <property type="match status" value="1"/>
</dbReference>
<dbReference type="InterPro" id="IPR036046">
    <property type="entry name" value="Acylphosphatase-like_dom_sf"/>
</dbReference>
<keyword evidence="3" id="KW-1185">Reference proteome</keyword>
<sequence>MPLHRLLYTSEARLSDNASGADLMVESIVAHSQANNEKRGLTGALLYVRGTFIQALEGPLDALENTFERICHDFRHARLTLVDMSPASERMFERWSMTYLAQNDEPARLLVNRDLEELYFTVSTNAAEAMRQMRGLLLGEGKKPALEVV</sequence>
<accession>A0ABT1C316</accession>
<dbReference type="Proteomes" id="UP001205906">
    <property type="component" value="Unassembled WGS sequence"/>
</dbReference>
<evidence type="ECO:0000259" key="1">
    <source>
        <dbReference type="PROSITE" id="PS50925"/>
    </source>
</evidence>
<gene>
    <name evidence="2" type="ORF">NGM99_01155</name>
</gene>
<name>A0ABT1C316_9HYPH</name>
<dbReference type="Gene3D" id="3.30.70.100">
    <property type="match status" value="1"/>
</dbReference>
<dbReference type="SMART" id="SM01034">
    <property type="entry name" value="BLUF"/>
    <property type="match status" value="1"/>
</dbReference>
<dbReference type="RefSeq" id="WP_252815211.1">
    <property type="nucleotide sequence ID" value="NZ_JAMXQS010000001.1"/>
</dbReference>
<dbReference type="InterPro" id="IPR007024">
    <property type="entry name" value="BLUF_domain"/>
</dbReference>
<evidence type="ECO:0000313" key="2">
    <source>
        <dbReference type="EMBL" id="MCO6048396.1"/>
    </source>
</evidence>
<comment type="caution">
    <text evidence="2">The sequence shown here is derived from an EMBL/GenBank/DDBJ whole genome shotgun (WGS) entry which is preliminary data.</text>
</comment>